<feature type="signal peptide" evidence="1">
    <location>
        <begin position="1"/>
        <end position="21"/>
    </location>
</feature>
<dbReference type="RefSeq" id="WP_136998110.1">
    <property type="nucleotide sequence ID" value="NZ_JBFRJO010000005.1"/>
</dbReference>
<name>A0A4U1YWU6_9VIBR</name>
<evidence type="ECO:0000313" key="3">
    <source>
        <dbReference type="Proteomes" id="UP000305234"/>
    </source>
</evidence>
<proteinExistence type="predicted"/>
<evidence type="ECO:0000256" key="1">
    <source>
        <dbReference type="SAM" id="SignalP"/>
    </source>
</evidence>
<dbReference type="Proteomes" id="UP000305234">
    <property type="component" value="Unassembled WGS sequence"/>
</dbReference>
<reference evidence="2 3" key="1">
    <citation type="submission" date="2019-04" db="EMBL/GenBank/DDBJ databases">
        <title>A reverse ecology approach based on a biological definition of microbial populations.</title>
        <authorList>
            <person name="Arevalo P."/>
            <person name="Vaninsberghe D."/>
            <person name="Elsherbini J."/>
            <person name="Gore J."/>
            <person name="Polz M."/>
        </authorList>
    </citation>
    <scope>NUCLEOTIDE SEQUENCE [LARGE SCALE GENOMIC DNA]</scope>
    <source>
        <strain evidence="2 3">10N.261.46.E4</strain>
    </source>
</reference>
<protein>
    <submittedName>
        <fullName evidence="2">Uncharacterized protein</fullName>
    </submittedName>
</protein>
<sequence>MKKAIIFNVFLSVFISTFSGAITLSSADTFGTLTIDTMTQGQLLWLNGRVGEADYIFTRQDEKICTVQVPVAVGSIAEPDLGISKTKGLTIVVVSQRLNDALIQGKRVNSKDWRFTTKEYSGNVDGLIVNGINLEEGFILNSKRKWVSWFLGDKPSVVCH</sequence>
<evidence type="ECO:0000313" key="2">
    <source>
        <dbReference type="EMBL" id="TKF25562.1"/>
    </source>
</evidence>
<feature type="chain" id="PRO_5020997547" evidence="1">
    <location>
        <begin position="22"/>
        <end position="160"/>
    </location>
</feature>
<accession>A0A4U1YWU6</accession>
<dbReference type="EMBL" id="SYUW01000029">
    <property type="protein sequence ID" value="TKF25562.1"/>
    <property type="molecule type" value="Genomic_DNA"/>
</dbReference>
<comment type="caution">
    <text evidence="2">The sequence shown here is derived from an EMBL/GenBank/DDBJ whole genome shotgun (WGS) entry which is preliminary data.</text>
</comment>
<dbReference type="AlphaFoldDB" id="A0A4U1YWU6"/>
<keyword evidence="1" id="KW-0732">Signal</keyword>
<gene>
    <name evidence="2" type="ORF">FCV52_11580</name>
</gene>
<organism evidence="2 3">
    <name type="scientific">Vibrio kanaloae</name>
    <dbReference type="NCBI Taxonomy" id="170673"/>
    <lineage>
        <taxon>Bacteria</taxon>
        <taxon>Pseudomonadati</taxon>
        <taxon>Pseudomonadota</taxon>
        <taxon>Gammaproteobacteria</taxon>
        <taxon>Vibrionales</taxon>
        <taxon>Vibrionaceae</taxon>
        <taxon>Vibrio</taxon>
    </lineage>
</organism>